<dbReference type="SUPFAM" id="SSF56037">
    <property type="entry name" value="PheT/TilS domain"/>
    <property type="match status" value="1"/>
</dbReference>
<evidence type="ECO:0000313" key="12">
    <source>
        <dbReference type="Proteomes" id="UP000036700"/>
    </source>
</evidence>
<dbReference type="STRING" id="445709.ABW99_10000"/>
<dbReference type="Gene3D" id="3.40.50.620">
    <property type="entry name" value="HUPs"/>
    <property type="match status" value="1"/>
</dbReference>
<dbReference type="InterPro" id="IPR015262">
    <property type="entry name" value="tRNA_Ile_lys_synt_subst-bd"/>
</dbReference>
<comment type="domain">
    <text evidence="8">The N-terminal region contains the highly conserved SGGXDS motif, predicted to be a P-loop motif involved in ATP binding.</text>
</comment>
<evidence type="ECO:0000256" key="7">
    <source>
        <dbReference type="ARBA" id="ARBA00048539"/>
    </source>
</evidence>
<dbReference type="GO" id="GO:0005524">
    <property type="term" value="F:ATP binding"/>
    <property type="evidence" value="ECO:0007669"/>
    <property type="project" value="UniProtKB-UniRule"/>
</dbReference>
<dbReference type="InterPro" id="IPR011063">
    <property type="entry name" value="TilS/TtcA_N"/>
</dbReference>
<dbReference type="HAMAP" id="MF_01161">
    <property type="entry name" value="tRNA_Ile_lys_synt"/>
    <property type="match status" value="1"/>
</dbReference>
<keyword evidence="4 8" id="KW-0819">tRNA processing</keyword>
<dbReference type="InterPro" id="IPR012094">
    <property type="entry name" value="tRNA_Ile_lys_synt"/>
</dbReference>
<feature type="domain" description="Lysidine-tRNA(Ile) synthetase C-terminal" evidence="10">
    <location>
        <begin position="390"/>
        <end position="469"/>
    </location>
</feature>
<dbReference type="InterPro" id="IPR014729">
    <property type="entry name" value="Rossmann-like_a/b/a_fold"/>
</dbReference>
<evidence type="ECO:0000256" key="3">
    <source>
        <dbReference type="ARBA" id="ARBA00022598"/>
    </source>
</evidence>
<accession>A0A0G3ETX2</accession>
<comment type="subcellular location">
    <subcellularLocation>
        <location evidence="1 8">Cytoplasm</location>
    </subcellularLocation>
</comment>
<evidence type="ECO:0000256" key="6">
    <source>
        <dbReference type="ARBA" id="ARBA00022840"/>
    </source>
</evidence>
<dbReference type="GO" id="GO:0005737">
    <property type="term" value="C:cytoplasm"/>
    <property type="evidence" value="ECO:0007669"/>
    <property type="project" value="UniProtKB-SubCell"/>
</dbReference>
<dbReference type="GO" id="GO:0032267">
    <property type="term" value="F:tRNA(Ile)-lysidine synthase activity"/>
    <property type="evidence" value="ECO:0007669"/>
    <property type="project" value="UniProtKB-EC"/>
</dbReference>
<dbReference type="Gene3D" id="1.20.59.20">
    <property type="match status" value="1"/>
</dbReference>
<dbReference type="SUPFAM" id="SSF52402">
    <property type="entry name" value="Adenine nucleotide alpha hydrolases-like"/>
    <property type="match status" value="1"/>
</dbReference>
<comment type="similarity">
    <text evidence="8">Belongs to the tRNA(Ile)-lysidine synthase family.</text>
</comment>
<keyword evidence="2 8" id="KW-0963">Cytoplasm</keyword>
<feature type="region of interest" description="Disordered" evidence="9">
    <location>
        <begin position="388"/>
        <end position="409"/>
    </location>
</feature>
<feature type="binding site" evidence="8">
    <location>
        <begin position="34"/>
        <end position="39"/>
    </location>
    <ligand>
        <name>ATP</name>
        <dbReference type="ChEBI" id="CHEBI:30616"/>
    </ligand>
</feature>
<sequence length="474" mass="52395">MAAVRQALAGWLASCVSSSSHIPGTIPRVAIALSGGRDSAVLLDAAASVADELGIHLVALHIHHGLSRQADIWQRFCAERAAALQVPFDARRVRLAERAGQGVEAAARQARYAALRELCQQHGATCLMTAHHADDQAETILLQLLRGTGLPGVAGMPEMDRPGRLAGVTLVRPLLNVSRAAIDAYAARRGLDWVEDASNQDPRFLRNALRHDVMPALARHAPGYRQTLARFARHAHQAQTLLDELGAQDLQAARRPDGTGLDHRQLLTLGEARLSNLLRYWVRVQGLRPASESRLADWQRQLRRTDGAAQVALPHDGRVMRLYRHRLYWEEASPTPTRQADTTATLRWHGQREWRLPNWRGTLIFAPMPPGSAVDAATDVPEALLSSAPLRAEPRSGGERLKRHPRQPSKTLKNLFQAEGVPVWQRAVPVVWLGSKILFVPRLGVDQRLLRDAAGQLEPHPGAWWRLAWHSLGD</sequence>
<evidence type="ECO:0000256" key="5">
    <source>
        <dbReference type="ARBA" id="ARBA00022741"/>
    </source>
</evidence>
<evidence type="ECO:0000256" key="9">
    <source>
        <dbReference type="SAM" id="MobiDB-lite"/>
    </source>
</evidence>
<dbReference type="Pfam" id="PF09179">
    <property type="entry name" value="TilS"/>
    <property type="match status" value="1"/>
</dbReference>
<evidence type="ECO:0000256" key="2">
    <source>
        <dbReference type="ARBA" id="ARBA00022490"/>
    </source>
</evidence>
<dbReference type="EMBL" id="CP011568">
    <property type="protein sequence ID" value="AKJ70498.2"/>
    <property type="molecule type" value="Genomic_DNA"/>
</dbReference>
<keyword evidence="6 8" id="KW-0067">ATP-binding</keyword>
<evidence type="ECO:0000259" key="10">
    <source>
        <dbReference type="SMART" id="SM00977"/>
    </source>
</evidence>
<protein>
    <recommendedName>
        <fullName evidence="8">tRNA(Ile)-lysidine synthase</fullName>
        <ecNumber evidence="8">6.3.4.19</ecNumber>
    </recommendedName>
    <alternativeName>
        <fullName evidence="8">tRNA(Ile)-2-lysyl-cytidine synthase</fullName>
    </alternativeName>
    <alternativeName>
        <fullName evidence="8">tRNA(Ile)-lysidine synthetase</fullName>
    </alternativeName>
</protein>
<dbReference type="KEGG" id="ptx:ABW99_10000"/>
<keyword evidence="12" id="KW-1185">Reference proteome</keyword>
<name>A0A0G3ETX2_9BURK</name>
<evidence type="ECO:0000256" key="4">
    <source>
        <dbReference type="ARBA" id="ARBA00022694"/>
    </source>
</evidence>
<dbReference type="Proteomes" id="UP000036700">
    <property type="component" value="Chromosome"/>
</dbReference>
<dbReference type="InterPro" id="IPR012795">
    <property type="entry name" value="tRNA_Ile_lys_synt_N"/>
</dbReference>
<dbReference type="SUPFAM" id="SSF82829">
    <property type="entry name" value="MesJ substrate recognition domain-like"/>
    <property type="match status" value="1"/>
</dbReference>
<dbReference type="NCBIfam" id="TIGR02433">
    <property type="entry name" value="lysidine_TilS_C"/>
    <property type="match status" value="1"/>
</dbReference>
<dbReference type="SMART" id="SM00977">
    <property type="entry name" value="TilS_C"/>
    <property type="match status" value="1"/>
</dbReference>
<dbReference type="InterPro" id="IPR012796">
    <property type="entry name" value="Lysidine-tRNA-synth_C"/>
</dbReference>
<dbReference type="Pfam" id="PF01171">
    <property type="entry name" value="ATP_bind_3"/>
    <property type="match status" value="1"/>
</dbReference>
<dbReference type="AlphaFoldDB" id="A0A0G3ETX2"/>
<evidence type="ECO:0000313" key="11">
    <source>
        <dbReference type="EMBL" id="AKJ70498.2"/>
    </source>
</evidence>
<dbReference type="CDD" id="cd01992">
    <property type="entry name" value="TilS_N"/>
    <property type="match status" value="1"/>
</dbReference>
<comment type="catalytic activity">
    <reaction evidence="7 8">
        <text>cytidine(34) in tRNA(Ile2) + L-lysine + ATP = lysidine(34) in tRNA(Ile2) + AMP + diphosphate + H(+)</text>
        <dbReference type="Rhea" id="RHEA:43744"/>
        <dbReference type="Rhea" id="RHEA-COMP:10625"/>
        <dbReference type="Rhea" id="RHEA-COMP:10670"/>
        <dbReference type="ChEBI" id="CHEBI:15378"/>
        <dbReference type="ChEBI" id="CHEBI:30616"/>
        <dbReference type="ChEBI" id="CHEBI:32551"/>
        <dbReference type="ChEBI" id="CHEBI:33019"/>
        <dbReference type="ChEBI" id="CHEBI:82748"/>
        <dbReference type="ChEBI" id="CHEBI:83665"/>
        <dbReference type="ChEBI" id="CHEBI:456215"/>
        <dbReference type="EC" id="6.3.4.19"/>
    </reaction>
</comment>
<dbReference type="GO" id="GO:0006400">
    <property type="term" value="P:tRNA modification"/>
    <property type="evidence" value="ECO:0007669"/>
    <property type="project" value="UniProtKB-UniRule"/>
</dbReference>
<comment type="function">
    <text evidence="8">Ligates lysine onto the cytidine present at position 34 of the AUA codon-specific tRNA(Ile) that contains the anticodon CAU, in an ATP-dependent manner. Cytidine is converted to lysidine, thus changing the amino acid specificity of the tRNA from methionine to isoleucine.</text>
</comment>
<dbReference type="PANTHER" id="PTHR43033">
    <property type="entry name" value="TRNA(ILE)-LYSIDINE SYNTHASE-RELATED"/>
    <property type="match status" value="1"/>
</dbReference>
<evidence type="ECO:0000256" key="1">
    <source>
        <dbReference type="ARBA" id="ARBA00004496"/>
    </source>
</evidence>
<reference evidence="12" key="1">
    <citation type="submission" date="2015-06" db="EMBL/GenBank/DDBJ databases">
        <authorList>
            <person name="Lim Y.L."/>
            <person name="Ee R."/>
            <person name="Yong D."/>
            <person name="How K.Y."/>
            <person name="Yin W.F."/>
            <person name="Chan K.G."/>
        </authorList>
    </citation>
    <scope>NUCLEOTIDE SEQUENCE [LARGE SCALE GENOMIC DNA]</scope>
    <source>
        <strain evidence="12">DSM 25325</strain>
    </source>
</reference>
<organism evidence="11 12">
    <name type="scientific">Pandoraea thiooxydans</name>
    <dbReference type="NCBI Taxonomy" id="445709"/>
    <lineage>
        <taxon>Bacteria</taxon>
        <taxon>Pseudomonadati</taxon>
        <taxon>Pseudomonadota</taxon>
        <taxon>Betaproteobacteria</taxon>
        <taxon>Burkholderiales</taxon>
        <taxon>Burkholderiaceae</taxon>
        <taxon>Pandoraea</taxon>
    </lineage>
</organism>
<keyword evidence="5 8" id="KW-0547">Nucleotide-binding</keyword>
<evidence type="ECO:0000256" key="8">
    <source>
        <dbReference type="HAMAP-Rule" id="MF_01161"/>
    </source>
</evidence>
<dbReference type="NCBIfam" id="TIGR02432">
    <property type="entry name" value="lysidine_TilS_N"/>
    <property type="match status" value="1"/>
</dbReference>
<dbReference type="EC" id="6.3.4.19" evidence="8"/>
<keyword evidence="3 8" id="KW-0436">Ligase</keyword>
<gene>
    <name evidence="8" type="primary">tilS</name>
    <name evidence="11" type="ORF">ABW99_10000</name>
</gene>
<proteinExistence type="inferred from homology"/>
<dbReference type="PANTHER" id="PTHR43033:SF1">
    <property type="entry name" value="TRNA(ILE)-LYSIDINE SYNTHASE-RELATED"/>
    <property type="match status" value="1"/>
</dbReference>
<dbReference type="Pfam" id="PF11734">
    <property type="entry name" value="TilS_C"/>
    <property type="match status" value="1"/>
</dbReference>